<dbReference type="PANTHER" id="PTHR12069">
    <property type="entry name" value="DNA-DIRECTED RNA POLYMERASES III 80 KDA POLYPEPTIDE RNA POLYMERASE III SUBUNIT 5"/>
    <property type="match status" value="1"/>
</dbReference>
<evidence type="ECO:0000313" key="3">
    <source>
        <dbReference type="Proteomes" id="UP001153954"/>
    </source>
</evidence>
<feature type="compositionally biased region" description="Basic and acidic residues" evidence="1">
    <location>
        <begin position="149"/>
        <end position="162"/>
    </location>
</feature>
<dbReference type="AlphaFoldDB" id="A0AAU9V467"/>
<dbReference type="InterPro" id="IPR006886">
    <property type="entry name" value="RNA_pol_III_Rpc5"/>
</dbReference>
<reference evidence="2" key="1">
    <citation type="submission" date="2022-03" db="EMBL/GenBank/DDBJ databases">
        <authorList>
            <person name="Tunstrom K."/>
        </authorList>
    </citation>
    <scope>NUCLEOTIDE SEQUENCE</scope>
</reference>
<gene>
    <name evidence="2" type="ORF">EEDITHA_LOCUS20326</name>
</gene>
<dbReference type="Pfam" id="PF04801">
    <property type="entry name" value="RPC5"/>
    <property type="match status" value="1"/>
</dbReference>
<dbReference type="EMBL" id="CAKOGL010000029">
    <property type="protein sequence ID" value="CAH2106149.1"/>
    <property type="molecule type" value="Genomic_DNA"/>
</dbReference>
<evidence type="ECO:0008006" key="4">
    <source>
        <dbReference type="Google" id="ProtNLM"/>
    </source>
</evidence>
<accession>A0AAU9V467</accession>
<dbReference type="Proteomes" id="UP001153954">
    <property type="component" value="Unassembled WGS sequence"/>
</dbReference>
<proteinExistence type="predicted"/>
<keyword evidence="3" id="KW-1185">Reference proteome</keyword>
<dbReference type="GO" id="GO:0042797">
    <property type="term" value="P:tRNA transcription by RNA polymerase III"/>
    <property type="evidence" value="ECO:0007669"/>
    <property type="project" value="TreeGrafter"/>
</dbReference>
<evidence type="ECO:0000313" key="2">
    <source>
        <dbReference type="EMBL" id="CAH2106149.1"/>
    </source>
</evidence>
<comment type="caution">
    <text evidence="2">The sequence shown here is derived from an EMBL/GenBank/DDBJ whole genome shotgun (WGS) entry which is preliminary data.</text>
</comment>
<feature type="region of interest" description="Disordered" evidence="1">
    <location>
        <begin position="422"/>
        <end position="484"/>
    </location>
</feature>
<dbReference type="PANTHER" id="PTHR12069:SF0">
    <property type="entry name" value="DNA-DIRECTED RNA POLYMERASE III SUBUNIT RPC5"/>
    <property type="match status" value="1"/>
</dbReference>
<dbReference type="GO" id="GO:0005666">
    <property type="term" value="C:RNA polymerase III complex"/>
    <property type="evidence" value="ECO:0007669"/>
    <property type="project" value="TreeGrafter"/>
</dbReference>
<evidence type="ECO:0000256" key="1">
    <source>
        <dbReference type="SAM" id="MobiDB-lite"/>
    </source>
</evidence>
<name>A0AAU9V467_EUPED</name>
<organism evidence="2 3">
    <name type="scientific">Euphydryas editha</name>
    <name type="common">Edith's checkerspot</name>
    <dbReference type="NCBI Taxonomy" id="104508"/>
    <lineage>
        <taxon>Eukaryota</taxon>
        <taxon>Metazoa</taxon>
        <taxon>Ecdysozoa</taxon>
        <taxon>Arthropoda</taxon>
        <taxon>Hexapoda</taxon>
        <taxon>Insecta</taxon>
        <taxon>Pterygota</taxon>
        <taxon>Neoptera</taxon>
        <taxon>Endopterygota</taxon>
        <taxon>Lepidoptera</taxon>
        <taxon>Glossata</taxon>
        <taxon>Ditrysia</taxon>
        <taxon>Papilionoidea</taxon>
        <taxon>Nymphalidae</taxon>
        <taxon>Nymphalinae</taxon>
        <taxon>Euphydryas</taxon>
    </lineage>
</organism>
<feature type="compositionally biased region" description="Basic residues" evidence="1">
    <location>
        <begin position="461"/>
        <end position="475"/>
    </location>
</feature>
<sequence length="484" mass="55656">MEEDDPVVQEIPVYISQALSEHLYIYQYPVQQIKKKHKDLKVRNVSMKPKNQLVRMELEIDTYGDHYCASKGEQIALNTDGPQESRCIRDKEKEKSQYFKSGMMDKIVYESTVPCTDTERYAIAILQDKELHCTPIKGILQFRPSYSHYDKQDKRKGQKDNGDNSDDEEKESDQVNVKFKRIETDFAKKAREKSFAAISQRIADEPWYDTLWKKSDTDHADLERMKLFSATTQDGSSLTLGATEYIKALFPQLNDESETTPFKKLSLQDQIKETLINAKLMTFTELHKLVRLETGPPSEAALLAALRGTACCVRGVWAPRSRDLYTRPAHVPARLMCAARDHVLYLLTHHSFVDRRKIAASVRLPSEDVLTVLRSVAKFKPNFGWELLIPPDTAFEAKYPDVVEKQNLYWEARQRQFTDMLIGEPMKRQRKKSQRDSIGSDTMMSPKARKNSVSEEDSDKRRHKKSATGGKRTRKVSSSSGQDM</sequence>
<feature type="region of interest" description="Disordered" evidence="1">
    <location>
        <begin position="149"/>
        <end position="174"/>
    </location>
</feature>
<protein>
    <recommendedName>
        <fullName evidence="4">DNA-directed RNA polymerase III subunit RPC5</fullName>
    </recommendedName>
</protein>